<dbReference type="PANTHER" id="PTHR43611">
    <property type="entry name" value="ALPHA-D-GLUCOSE 1-PHOSPHATE PHOSPHATASE"/>
    <property type="match status" value="1"/>
</dbReference>
<name>A0A561B0N1_9ACTN</name>
<evidence type="ECO:0000313" key="1">
    <source>
        <dbReference type="EMBL" id="TWD72392.1"/>
    </source>
</evidence>
<dbReference type="NCBIfam" id="TIGR01509">
    <property type="entry name" value="HAD-SF-IA-v3"/>
    <property type="match status" value="1"/>
</dbReference>
<keyword evidence="2" id="KW-1185">Reference proteome</keyword>
<dbReference type="Gene3D" id="3.40.50.1000">
    <property type="entry name" value="HAD superfamily/HAD-like"/>
    <property type="match status" value="1"/>
</dbReference>
<accession>A0A561B0N1</accession>
<dbReference type="PANTHER" id="PTHR43611:SF3">
    <property type="entry name" value="FLAVIN MONONUCLEOTIDE HYDROLASE 1, CHLOROPLATIC"/>
    <property type="match status" value="1"/>
</dbReference>
<comment type="caution">
    <text evidence="1">The sequence shown here is derived from an EMBL/GenBank/DDBJ whole genome shotgun (WGS) entry which is preliminary data.</text>
</comment>
<dbReference type="Pfam" id="PF00702">
    <property type="entry name" value="Hydrolase"/>
    <property type="match status" value="1"/>
</dbReference>
<dbReference type="OrthoDB" id="9797415at2"/>
<evidence type="ECO:0000313" key="2">
    <source>
        <dbReference type="Proteomes" id="UP000318380"/>
    </source>
</evidence>
<dbReference type="InterPro" id="IPR006439">
    <property type="entry name" value="HAD-SF_hydro_IA"/>
</dbReference>
<dbReference type="SFLD" id="SFLDG01129">
    <property type="entry name" value="C1.5:_HAD__Beta-PGM__Phosphata"/>
    <property type="match status" value="1"/>
</dbReference>
<dbReference type="GO" id="GO:0016787">
    <property type="term" value="F:hydrolase activity"/>
    <property type="evidence" value="ECO:0007669"/>
    <property type="project" value="UniProtKB-KW"/>
</dbReference>
<dbReference type="AlphaFoldDB" id="A0A561B0N1"/>
<protein>
    <submittedName>
        <fullName evidence="1">Putative hydrolase of the HAD superfamily</fullName>
    </submittedName>
</protein>
<organism evidence="1 2">
    <name type="scientific">Kribbella amoyensis</name>
    <dbReference type="NCBI Taxonomy" id="996641"/>
    <lineage>
        <taxon>Bacteria</taxon>
        <taxon>Bacillati</taxon>
        <taxon>Actinomycetota</taxon>
        <taxon>Actinomycetes</taxon>
        <taxon>Propionibacteriales</taxon>
        <taxon>Kribbellaceae</taxon>
        <taxon>Kribbella</taxon>
    </lineage>
</organism>
<dbReference type="InterPro" id="IPR036412">
    <property type="entry name" value="HAD-like_sf"/>
</dbReference>
<dbReference type="SFLD" id="SFLDS00003">
    <property type="entry name" value="Haloacid_Dehalogenase"/>
    <property type="match status" value="1"/>
</dbReference>
<gene>
    <name evidence="1" type="ORF">FB561_7383</name>
</gene>
<dbReference type="InterPro" id="IPR023214">
    <property type="entry name" value="HAD_sf"/>
</dbReference>
<proteinExistence type="predicted"/>
<keyword evidence="1" id="KW-0378">Hydrolase</keyword>
<dbReference type="SUPFAM" id="SSF56784">
    <property type="entry name" value="HAD-like"/>
    <property type="match status" value="1"/>
</dbReference>
<dbReference type="NCBIfam" id="TIGR01549">
    <property type="entry name" value="HAD-SF-IA-v1"/>
    <property type="match status" value="1"/>
</dbReference>
<sequence length="204" mass="22513">MTLTTVLFDADGVIQRPTVDWRSTLASYVPPGRPAEEFFLDLMAAEQPSLVGKGDFRTAMAEVLARWESTAELDQVLDLWHRFAADDTVVAMIQELRAAGISCHLATNQQPYRRAIMHDERQYGAWFDQTFYSCDLGVAKPDPAYFKAILTAIDRPAGEVLFVDDNAANIEGAREAGLHAEQYDLDTGPAALRTLLTSHGLPLG</sequence>
<dbReference type="Proteomes" id="UP000318380">
    <property type="component" value="Unassembled WGS sequence"/>
</dbReference>
<reference evidence="1 2" key="1">
    <citation type="submission" date="2019-06" db="EMBL/GenBank/DDBJ databases">
        <title>Sequencing the genomes of 1000 actinobacteria strains.</title>
        <authorList>
            <person name="Klenk H.-P."/>
        </authorList>
    </citation>
    <scope>NUCLEOTIDE SEQUENCE [LARGE SCALE GENOMIC DNA]</scope>
    <source>
        <strain evidence="1 2">DSM 24683</strain>
    </source>
</reference>
<dbReference type="EMBL" id="VIVK01000004">
    <property type="protein sequence ID" value="TWD72392.1"/>
    <property type="molecule type" value="Genomic_DNA"/>
</dbReference>
<dbReference type="RefSeq" id="WP_145814693.1">
    <property type="nucleotide sequence ID" value="NZ_VIVK01000004.1"/>
</dbReference>